<comment type="caution">
    <text evidence="1">The sequence shown here is derived from an EMBL/GenBank/DDBJ whole genome shotgun (WGS) entry which is preliminary data.</text>
</comment>
<dbReference type="AlphaFoldDB" id="A0AAD8EIN5"/>
<evidence type="ECO:0000313" key="2">
    <source>
        <dbReference type="Proteomes" id="UP001233999"/>
    </source>
</evidence>
<gene>
    <name evidence="1" type="ORF">L9F63_001867</name>
</gene>
<reference evidence="1" key="1">
    <citation type="journal article" date="2023" name="IScience">
        <title>Live-bearing cockroach genome reveals convergent evolutionary mechanisms linked to viviparity in insects and beyond.</title>
        <authorList>
            <person name="Fouks B."/>
            <person name="Harrison M.C."/>
            <person name="Mikhailova A.A."/>
            <person name="Marchal E."/>
            <person name="English S."/>
            <person name="Carruthers M."/>
            <person name="Jennings E.C."/>
            <person name="Chiamaka E.L."/>
            <person name="Frigard R.A."/>
            <person name="Pippel M."/>
            <person name="Attardo G.M."/>
            <person name="Benoit J.B."/>
            <person name="Bornberg-Bauer E."/>
            <person name="Tobe S.S."/>
        </authorList>
    </citation>
    <scope>NUCLEOTIDE SEQUENCE</scope>
    <source>
        <strain evidence="1">Stay&amp;Tobe</strain>
    </source>
</reference>
<feature type="non-terminal residue" evidence="1">
    <location>
        <position position="1"/>
    </location>
</feature>
<name>A0AAD8EIN5_DIPPU</name>
<protein>
    <submittedName>
        <fullName evidence="1">Uncharacterized protein</fullName>
    </submittedName>
</protein>
<dbReference type="Proteomes" id="UP001233999">
    <property type="component" value="Unassembled WGS sequence"/>
</dbReference>
<accession>A0AAD8EIN5</accession>
<keyword evidence="2" id="KW-1185">Reference proteome</keyword>
<dbReference type="EMBL" id="JASPKZ010003863">
    <property type="protein sequence ID" value="KAJ9591596.1"/>
    <property type="molecule type" value="Genomic_DNA"/>
</dbReference>
<proteinExistence type="predicted"/>
<sequence length="74" mass="8862">ITNILSDNQHNWRIKKLNFKQALFDFFILHWATEEMVPFIGNKTIHINFKQCYFFVVNDSKSIVSRIVEDDQTN</sequence>
<evidence type="ECO:0000313" key="1">
    <source>
        <dbReference type="EMBL" id="KAJ9591596.1"/>
    </source>
</evidence>
<feature type="non-terminal residue" evidence="1">
    <location>
        <position position="74"/>
    </location>
</feature>
<organism evidence="1 2">
    <name type="scientific">Diploptera punctata</name>
    <name type="common">Pacific beetle cockroach</name>
    <dbReference type="NCBI Taxonomy" id="6984"/>
    <lineage>
        <taxon>Eukaryota</taxon>
        <taxon>Metazoa</taxon>
        <taxon>Ecdysozoa</taxon>
        <taxon>Arthropoda</taxon>
        <taxon>Hexapoda</taxon>
        <taxon>Insecta</taxon>
        <taxon>Pterygota</taxon>
        <taxon>Neoptera</taxon>
        <taxon>Polyneoptera</taxon>
        <taxon>Dictyoptera</taxon>
        <taxon>Blattodea</taxon>
        <taxon>Blaberoidea</taxon>
        <taxon>Blaberidae</taxon>
        <taxon>Diplopterinae</taxon>
        <taxon>Diploptera</taxon>
    </lineage>
</organism>
<reference evidence="1" key="2">
    <citation type="submission" date="2023-05" db="EMBL/GenBank/DDBJ databases">
        <authorList>
            <person name="Fouks B."/>
        </authorList>
    </citation>
    <scope>NUCLEOTIDE SEQUENCE</scope>
    <source>
        <strain evidence="1">Stay&amp;Tobe</strain>
        <tissue evidence="1">Testes</tissue>
    </source>
</reference>